<dbReference type="InterPro" id="IPR000014">
    <property type="entry name" value="PAS"/>
</dbReference>
<dbReference type="NCBIfam" id="TIGR00229">
    <property type="entry name" value="sensory_box"/>
    <property type="match status" value="5"/>
</dbReference>
<dbReference type="SMART" id="SM00091">
    <property type="entry name" value="PAS"/>
    <property type="match status" value="5"/>
</dbReference>
<dbReference type="GO" id="GO:0005524">
    <property type="term" value="F:ATP binding"/>
    <property type="evidence" value="ECO:0007669"/>
    <property type="project" value="UniProtKB-KW"/>
</dbReference>
<dbReference type="InterPro" id="IPR005467">
    <property type="entry name" value="His_kinase_dom"/>
</dbReference>
<name>A0A0E3P199_9EURY</name>
<comment type="subcellular location">
    <subcellularLocation>
        <location evidence="2">Membrane</location>
    </subcellularLocation>
</comment>
<dbReference type="Pfam" id="PF00989">
    <property type="entry name" value="PAS"/>
    <property type="match status" value="1"/>
</dbReference>
<evidence type="ECO:0000256" key="3">
    <source>
        <dbReference type="ARBA" id="ARBA00012438"/>
    </source>
</evidence>
<dbReference type="SUPFAM" id="SSF47384">
    <property type="entry name" value="Homodimeric domain of signal transducing histidine kinase"/>
    <property type="match status" value="1"/>
</dbReference>
<dbReference type="InterPro" id="IPR036097">
    <property type="entry name" value="HisK_dim/P_sf"/>
</dbReference>
<dbReference type="CDD" id="cd00130">
    <property type="entry name" value="PAS"/>
    <property type="match status" value="5"/>
</dbReference>
<comment type="catalytic activity">
    <reaction evidence="1">
        <text>ATP + protein L-histidine = ADP + protein N-phospho-L-histidine.</text>
        <dbReference type="EC" id="2.7.13.3"/>
    </reaction>
</comment>
<feature type="domain" description="PAS" evidence="12">
    <location>
        <begin position="821"/>
        <end position="891"/>
    </location>
</feature>
<feature type="domain" description="PAC" evidence="13">
    <location>
        <begin position="647"/>
        <end position="698"/>
    </location>
</feature>
<dbReference type="Pfam" id="PF02518">
    <property type="entry name" value="HATPase_c"/>
    <property type="match status" value="1"/>
</dbReference>
<feature type="domain" description="PAS" evidence="12">
    <location>
        <begin position="339"/>
        <end position="396"/>
    </location>
</feature>
<evidence type="ECO:0000256" key="4">
    <source>
        <dbReference type="ARBA" id="ARBA00022553"/>
    </source>
</evidence>
<dbReference type="Pfam" id="PF01590">
    <property type="entry name" value="GAF"/>
    <property type="match status" value="1"/>
</dbReference>
<evidence type="ECO:0000256" key="5">
    <source>
        <dbReference type="ARBA" id="ARBA00022679"/>
    </source>
</evidence>
<dbReference type="Proteomes" id="UP000033111">
    <property type="component" value="Chromosome"/>
</dbReference>
<organism evidence="14 15">
    <name type="scientific">Methanosarcina siciliae T4/M</name>
    <dbReference type="NCBI Taxonomy" id="1434120"/>
    <lineage>
        <taxon>Archaea</taxon>
        <taxon>Methanobacteriati</taxon>
        <taxon>Methanobacteriota</taxon>
        <taxon>Stenosarchaea group</taxon>
        <taxon>Methanomicrobia</taxon>
        <taxon>Methanosarcinales</taxon>
        <taxon>Methanosarcinaceae</taxon>
        <taxon>Methanosarcina</taxon>
    </lineage>
</organism>
<dbReference type="Gene3D" id="3.30.450.20">
    <property type="entry name" value="PAS domain"/>
    <property type="match status" value="6"/>
</dbReference>
<protein>
    <recommendedName>
        <fullName evidence="3">histidine kinase</fullName>
        <ecNumber evidence="3">2.7.13.3</ecNumber>
    </recommendedName>
</protein>
<proteinExistence type="predicted"/>
<dbReference type="SMART" id="SM00388">
    <property type="entry name" value="HisKA"/>
    <property type="match status" value="1"/>
</dbReference>
<evidence type="ECO:0000256" key="6">
    <source>
        <dbReference type="ARBA" id="ARBA00022741"/>
    </source>
</evidence>
<feature type="domain" description="PAC" evidence="13">
    <location>
        <begin position="400"/>
        <end position="451"/>
    </location>
</feature>
<dbReference type="InterPro" id="IPR035965">
    <property type="entry name" value="PAS-like_dom_sf"/>
</dbReference>
<evidence type="ECO:0000256" key="8">
    <source>
        <dbReference type="ARBA" id="ARBA00022840"/>
    </source>
</evidence>
<dbReference type="HOGENOM" id="CLU_007980_0_0_2"/>
<evidence type="ECO:0000259" key="12">
    <source>
        <dbReference type="PROSITE" id="PS50112"/>
    </source>
</evidence>
<evidence type="ECO:0000256" key="7">
    <source>
        <dbReference type="ARBA" id="ARBA00022777"/>
    </source>
</evidence>
<dbReference type="PROSITE" id="PS50113">
    <property type="entry name" value="PAC"/>
    <property type="match status" value="2"/>
</dbReference>
<reference evidence="14 15" key="1">
    <citation type="submission" date="2014-07" db="EMBL/GenBank/DDBJ databases">
        <title>Methanogenic archaea and the global carbon cycle.</title>
        <authorList>
            <person name="Henriksen J.R."/>
            <person name="Luke J."/>
            <person name="Reinhart S."/>
            <person name="Benedict M.N."/>
            <person name="Youngblut N.D."/>
            <person name="Metcalf M.E."/>
            <person name="Whitaker R.J."/>
            <person name="Metcalf W.W."/>
        </authorList>
    </citation>
    <scope>NUCLEOTIDE SEQUENCE [LARGE SCALE GENOMIC DNA]</scope>
    <source>
        <strain evidence="14 15">T4/M</strain>
    </source>
</reference>
<keyword evidence="7" id="KW-0418">Kinase</keyword>
<dbReference type="GO" id="GO:0006355">
    <property type="term" value="P:regulation of DNA-templated transcription"/>
    <property type="evidence" value="ECO:0007669"/>
    <property type="project" value="InterPro"/>
</dbReference>
<dbReference type="PANTHER" id="PTHR43047:SF72">
    <property type="entry name" value="OSMOSENSING HISTIDINE PROTEIN KINASE SLN1"/>
    <property type="match status" value="1"/>
</dbReference>
<dbReference type="Gene3D" id="3.30.565.10">
    <property type="entry name" value="Histidine kinase-like ATPase, C-terminal domain"/>
    <property type="match status" value="1"/>
</dbReference>
<gene>
    <name evidence="14" type="ORF">MSSIT_0404</name>
</gene>
<evidence type="ECO:0000259" key="13">
    <source>
        <dbReference type="PROSITE" id="PS50113"/>
    </source>
</evidence>
<evidence type="ECO:0000259" key="11">
    <source>
        <dbReference type="PROSITE" id="PS50109"/>
    </source>
</evidence>
<dbReference type="Pfam" id="PF08447">
    <property type="entry name" value="PAS_3"/>
    <property type="match status" value="2"/>
</dbReference>
<dbReference type="OrthoDB" id="8127at2157"/>
<dbReference type="GO" id="GO:0009927">
    <property type="term" value="F:histidine phosphotransfer kinase activity"/>
    <property type="evidence" value="ECO:0007669"/>
    <property type="project" value="TreeGrafter"/>
</dbReference>
<evidence type="ECO:0000256" key="2">
    <source>
        <dbReference type="ARBA" id="ARBA00004370"/>
    </source>
</evidence>
<dbReference type="SUPFAM" id="SSF55781">
    <property type="entry name" value="GAF domain-like"/>
    <property type="match status" value="1"/>
</dbReference>
<dbReference type="InterPro" id="IPR013767">
    <property type="entry name" value="PAS_fold"/>
</dbReference>
<keyword evidence="10" id="KW-0472">Membrane</keyword>
<dbReference type="GO" id="GO:0005886">
    <property type="term" value="C:plasma membrane"/>
    <property type="evidence" value="ECO:0007669"/>
    <property type="project" value="TreeGrafter"/>
</dbReference>
<dbReference type="Pfam" id="PF13426">
    <property type="entry name" value="PAS_9"/>
    <property type="match status" value="2"/>
</dbReference>
<dbReference type="InterPro" id="IPR003018">
    <property type="entry name" value="GAF"/>
</dbReference>
<dbReference type="InterPro" id="IPR001610">
    <property type="entry name" value="PAC"/>
</dbReference>
<evidence type="ECO:0000313" key="14">
    <source>
        <dbReference type="EMBL" id="AKB27123.1"/>
    </source>
</evidence>
<dbReference type="GO" id="GO:0000155">
    <property type="term" value="F:phosphorelay sensor kinase activity"/>
    <property type="evidence" value="ECO:0007669"/>
    <property type="project" value="InterPro"/>
</dbReference>
<dbReference type="InterPro" id="IPR000700">
    <property type="entry name" value="PAS-assoc_C"/>
</dbReference>
<keyword evidence="5" id="KW-0808">Transferase</keyword>
<evidence type="ECO:0000256" key="10">
    <source>
        <dbReference type="ARBA" id="ARBA00023136"/>
    </source>
</evidence>
<keyword evidence="15" id="KW-1185">Reference proteome</keyword>
<feature type="domain" description="PAS" evidence="12">
    <location>
        <begin position="452"/>
        <end position="527"/>
    </location>
</feature>
<dbReference type="CDD" id="cd00082">
    <property type="entry name" value="HisKA"/>
    <property type="match status" value="1"/>
</dbReference>
<dbReference type="PROSITE" id="PS50109">
    <property type="entry name" value="HIS_KIN"/>
    <property type="match status" value="1"/>
</dbReference>
<dbReference type="CDD" id="cd16922">
    <property type="entry name" value="HATPase_EvgS-ArcB-TorS-like"/>
    <property type="match status" value="1"/>
</dbReference>
<dbReference type="GeneID" id="25418412"/>
<dbReference type="PATRIC" id="fig|1434120.4.peg.517"/>
<dbReference type="EMBL" id="CP009506">
    <property type="protein sequence ID" value="AKB27123.1"/>
    <property type="molecule type" value="Genomic_DNA"/>
</dbReference>
<feature type="domain" description="PAS" evidence="12">
    <location>
        <begin position="19"/>
        <end position="70"/>
    </location>
</feature>
<dbReference type="Pfam" id="PF08448">
    <property type="entry name" value="PAS_4"/>
    <property type="match status" value="1"/>
</dbReference>
<dbReference type="InterPro" id="IPR004358">
    <property type="entry name" value="Sig_transdc_His_kin-like_C"/>
</dbReference>
<dbReference type="KEGG" id="msw:MSSIT_0404"/>
<keyword evidence="8" id="KW-0067">ATP-binding</keyword>
<dbReference type="PANTHER" id="PTHR43047">
    <property type="entry name" value="TWO-COMPONENT HISTIDINE PROTEIN KINASE"/>
    <property type="match status" value="1"/>
</dbReference>
<dbReference type="InterPro" id="IPR013656">
    <property type="entry name" value="PAS_4"/>
</dbReference>
<dbReference type="InterPro" id="IPR003594">
    <property type="entry name" value="HATPase_dom"/>
</dbReference>
<evidence type="ECO:0000256" key="1">
    <source>
        <dbReference type="ARBA" id="ARBA00000085"/>
    </source>
</evidence>
<dbReference type="InterPro" id="IPR013655">
    <property type="entry name" value="PAS_fold_3"/>
</dbReference>
<dbReference type="PROSITE" id="PS50112">
    <property type="entry name" value="PAS"/>
    <property type="match status" value="5"/>
</dbReference>
<dbReference type="FunFam" id="1.10.287.130:FF:000038">
    <property type="entry name" value="Sensory transduction histidine kinase"/>
    <property type="match status" value="1"/>
</dbReference>
<dbReference type="InterPro" id="IPR029016">
    <property type="entry name" value="GAF-like_dom_sf"/>
</dbReference>
<dbReference type="InterPro" id="IPR036890">
    <property type="entry name" value="HATPase_C_sf"/>
</dbReference>
<dbReference type="RefSeq" id="WP_052721480.1">
    <property type="nucleotide sequence ID" value="NZ_CP009506.1"/>
</dbReference>
<dbReference type="FunFam" id="3.30.565.10:FF:000078">
    <property type="entry name" value="Two-component sensor histidine kinase"/>
    <property type="match status" value="1"/>
</dbReference>
<dbReference type="SMART" id="SM00387">
    <property type="entry name" value="HATPase_c"/>
    <property type="match status" value="1"/>
</dbReference>
<dbReference type="Pfam" id="PF00512">
    <property type="entry name" value="HisKA"/>
    <property type="match status" value="1"/>
</dbReference>
<dbReference type="SUPFAM" id="SSF55874">
    <property type="entry name" value="ATPase domain of HSP90 chaperone/DNA topoisomerase II/histidine kinase"/>
    <property type="match status" value="1"/>
</dbReference>
<dbReference type="AlphaFoldDB" id="A0A0E3P199"/>
<feature type="domain" description="Histidine kinase" evidence="11">
    <location>
        <begin position="960"/>
        <end position="1179"/>
    </location>
</feature>
<dbReference type="SMART" id="SM00065">
    <property type="entry name" value="GAF"/>
    <property type="match status" value="1"/>
</dbReference>
<dbReference type="InterPro" id="IPR003661">
    <property type="entry name" value="HisK_dim/P_dom"/>
</dbReference>
<dbReference type="Gene3D" id="3.30.450.40">
    <property type="match status" value="1"/>
</dbReference>
<dbReference type="Gene3D" id="1.10.287.130">
    <property type="match status" value="1"/>
</dbReference>
<feature type="domain" description="PAS" evidence="12">
    <location>
        <begin position="699"/>
        <end position="769"/>
    </location>
</feature>
<sequence>MTAEYYSRAAEPSGLTGKNHEGFENLVDELPLGLLSCDREGNITALNDCLLSLLGFPSADFTKKLSILTFPPLVECGVSSAVKDTLKTGRNSSIESVYRSVWKKELILSFKTFPRKDENGFVYGCYTIIEDLTAKKREKDELEQSKLRDKLISQISDRFINSNFKDIDGDINKTLQDLEDFLGADHATLFSIVENQNCIIKTYEWYTDGVKSRIPLNKKWDAEKVIFEKLESLQLFNIPDVEKLPKEKEYLKKMLQELGIKSIAIVPLSYDGVFKSFLVVDSKSKRRSWDDKELNVLKIAGNIIANILERKNAEALLLKMEKEYEGVVNSLNAIIWKAIFDKEGNALSTYISKPVDKVLGLPAGTIGNDWDKFFAHIHPEDMEKLRAVLKQAFNQPDIPACIDYRLVSDDGDTVWISTTGSCHNLNDGNMLAYGTSVNITERKMTEEEVIRSEKRYRSLVEQLSDTIFINTLEGQILEVNESASKMLGYPKAKLQEMNVCDLLIPERQKNGQEAMKKLKVEGAVRGDTRYLTGNGDIIDVEINARHLRGYHNLAQAVVRDITQRKRTENKLRESEALLSEVGKIARIGGWELDVVSGVVTWTPEVARIHGKEESLNPGENELSSFPPESREVFKKAIKNAVEKGESYDHELELVSAKGKHKWVRAIGRPVIKDGKAIKLIGALQDITERREAQEELKRNEEMYRALFEQSNDAIFLNRLDGRIVDVNEKTCEMFGYTKKELQTMNVRDLLAPDSRDTCTLQMEKFMKKKFFRVYTVYRKTNDEIFDAEVSSKVLEGYKDLALTIVKDISEQKRAKEKIEKSEMKYRSLFEKSNDFIIIHDFNGRILEVNKMTCEVFGYSENELKQKSILELLLPDGRKKALSEIMKVRKTGSTRKETRMIRSDGTVIFTDISASLLQAQDNSIQAVGRDISDRVRVEAAMLSARIEAETASRTKSEFLANMSHELRTPLNSIIGFSDVLIERIFGELNGKQLKYVKNISASGKHLLGLINEILDLSKVEAGKMELHYSEFTVDSVFEEVKATLSPLAQAKSLEIDFEVEPDLREIKADRDRLIQILYNLVSNAIKFTPKGGRVSVYCKKRGSRVHFSVTDTGIGISPEDQKKLFWPFTQIDSSCAREYCGAGLGLALVKELVKLHSGTIRVESEVGKGSSFTFELPVDNEEDIKLEF</sequence>
<keyword evidence="4" id="KW-0597">Phosphoprotein</keyword>
<dbReference type="SMART" id="SM00086">
    <property type="entry name" value="PAC"/>
    <property type="match status" value="5"/>
</dbReference>
<accession>A0A0E3P199</accession>
<dbReference type="EC" id="2.7.13.3" evidence="3"/>
<evidence type="ECO:0000256" key="9">
    <source>
        <dbReference type="ARBA" id="ARBA00023012"/>
    </source>
</evidence>
<evidence type="ECO:0000313" key="15">
    <source>
        <dbReference type="Proteomes" id="UP000033111"/>
    </source>
</evidence>
<dbReference type="SUPFAM" id="SSF55785">
    <property type="entry name" value="PYP-like sensor domain (PAS domain)"/>
    <property type="match status" value="6"/>
</dbReference>
<keyword evidence="6" id="KW-0547">Nucleotide-binding</keyword>
<dbReference type="PRINTS" id="PR00344">
    <property type="entry name" value="BCTRLSENSOR"/>
</dbReference>
<keyword evidence="9" id="KW-0902">Two-component regulatory system</keyword>